<protein>
    <submittedName>
        <fullName evidence="1">Uncharacterized protein</fullName>
    </submittedName>
</protein>
<dbReference type="AlphaFoldDB" id="A0A149TN58"/>
<dbReference type="RefSeq" id="WP_062105836.1">
    <property type="nucleotide sequence ID" value="NZ_LHZR01000067.1"/>
</dbReference>
<reference evidence="1 2" key="1">
    <citation type="submission" date="2015-06" db="EMBL/GenBank/DDBJ databases">
        <title>Improved classification and identification of acetic acid bacteria using matrix-assisted laser desorption/ionization time-of-flight mass spectrometry; Gluconobacter nephelii and Gluconobacter uchimurae are later heterotypic synonyms of Gluconobacter japonicus and Gluconobacter oxydans, respectively.</title>
        <authorList>
            <person name="Li L."/>
            <person name="Cleenwerck I."/>
            <person name="De Vuyst L."/>
            <person name="Vandamme P."/>
        </authorList>
    </citation>
    <scope>NUCLEOTIDE SEQUENCE [LARGE SCALE GENOMIC DNA]</scope>
    <source>
        <strain evidence="1 2">LMG 1768</strain>
    </source>
</reference>
<name>A0A149TN58_9PROT</name>
<gene>
    <name evidence="1" type="ORF">AD945_01200</name>
</gene>
<dbReference type="EMBL" id="LHZR01000067">
    <property type="protein sequence ID" value="KXV50823.1"/>
    <property type="molecule type" value="Genomic_DNA"/>
</dbReference>
<dbReference type="PATRIC" id="fig|318683.6.peg.3286"/>
<proteinExistence type="predicted"/>
<evidence type="ECO:0000313" key="2">
    <source>
        <dbReference type="Proteomes" id="UP000075636"/>
    </source>
</evidence>
<dbReference type="Proteomes" id="UP000075636">
    <property type="component" value="Unassembled WGS sequence"/>
</dbReference>
<organism evidence="1 2">
    <name type="scientific">Gluconobacter albidus</name>
    <dbReference type="NCBI Taxonomy" id="318683"/>
    <lineage>
        <taxon>Bacteria</taxon>
        <taxon>Pseudomonadati</taxon>
        <taxon>Pseudomonadota</taxon>
        <taxon>Alphaproteobacteria</taxon>
        <taxon>Acetobacterales</taxon>
        <taxon>Acetobacteraceae</taxon>
        <taxon>Gluconobacter</taxon>
    </lineage>
</organism>
<sequence length="109" mass="11603">MPLYCIQKSSDGTIVACSSFSDEKTAVPAGFTVCTSDEYLAAKDSLFNCLRMQARRALTEVQQDAVLAVAMGQTFSPQMQTFVKALQAIADGTDQTSTVLPTKPGASQT</sequence>
<comment type="caution">
    <text evidence="1">The sequence shown here is derived from an EMBL/GenBank/DDBJ whole genome shotgun (WGS) entry which is preliminary data.</text>
</comment>
<accession>A0A149TN58</accession>
<evidence type="ECO:0000313" key="1">
    <source>
        <dbReference type="EMBL" id="KXV50823.1"/>
    </source>
</evidence>